<keyword evidence="2" id="KW-1185">Reference proteome</keyword>
<dbReference type="EMBL" id="CP000245">
    <property type="protein sequence ID" value="AEG94060.1"/>
    <property type="molecule type" value="Genomic_DNA"/>
</dbReference>
<reference evidence="1 2" key="2">
    <citation type="journal article" date="2011" name="PLoS ONE">
        <title>The Cyst-Dividing Bacterium Ramlibacter tataouinensis TTB310 Genome Reveals a Well-Stocked Toolbox for Adaptation to a Desert Environment.</title>
        <authorList>
            <person name="De Luca G."/>
            <person name="Barakat M."/>
            <person name="Ortet P."/>
            <person name="Fochesato S."/>
            <person name="Jourlin-Castelli C."/>
            <person name="Ansaldi M."/>
            <person name="Py B."/>
            <person name="Fichant G."/>
            <person name="Coutinho P.M."/>
            <person name="Voulhoux R."/>
            <person name="Bastien O."/>
            <person name="Marechal E."/>
            <person name="Henrissat B."/>
            <person name="Quentin Y."/>
            <person name="Noirot P."/>
            <person name="Filloux A."/>
            <person name="Mejean V."/>
            <person name="Dubow M.S."/>
            <person name="Barras F."/>
            <person name="Barbe V."/>
            <person name="Weissenbach J."/>
            <person name="Mihalcescu I."/>
            <person name="Vermeglio A."/>
            <person name="Achouak W."/>
            <person name="Heulin T."/>
        </authorList>
    </citation>
    <scope>NUCLEOTIDE SEQUENCE [LARGE SCALE GENOMIC DNA]</scope>
    <source>
        <strain evidence="2">ATCC BAA-407 / DSM 14655 / LMG 21543 / TTB310</strain>
    </source>
</reference>
<dbReference type="STRING" id="365046.Rta_29570"/>
<evidence type="ECO:0000313" key="1">
    <source>
        <dbReference type="EMBL" id="AEG94060.1"/>
    </source>
</evidence>
<dbReference type="Proteomes" id="UP000008385">
    <property type="component" value="Chromosome"/>
</dbReference>
<sequence length="109" mass="11987">MTNFFARMFVSVATVLFWSKPLADFEKQLAEVGDAKDKGLIRPTLILPALLNDGRKTNTYWSGEASIMKEAMGVTNFVSRASMADLCLKLGERVASGEEVPQWVGITNS</sequence>
<dbReference type="HOGENOM" id="CLU_2181767_0_0_4"/>
<gene>
    <name evidence="1" type="ordered locus">Rta_29570</name>
</gene>
<proteinExistence type="predicted"/>
<reference evidence="2" key="1">
    <citation type="submission" date="2006-01" db="EMBL/GenBank/DDBJ databases">
        <title>Genome of the cyst-dividing bacterium Ramlibacter tataouinensis.</title>
        <authorList>
            <person name="Barakat M."/>
            <person name="Ortet P."/>
            <person name="De Luca G."/>
            <person name="Jourlin-Castelli C."/>
            <person name="Ansaldi M."/>
            <person name="Py B."/>
            <person name="Fichant G."/>
            <person name="Coutinho P."/>
            <person name="Voulhoux R."/>
            <person name="Bastien O."/>
            <person name="Roy S."/>
            <person name="Marechal E."/>
            <person name="Henrissat B."/>
            <person name="Quentin Y."/>
            <person name="Noirot P."/>
            <person name="Filloux A."/>
            <person name="Mejean V."/>
            <person name="DuBow M."/>
            <person name="Barras F."/>
            <person name="Heulin T."/>
        </authorList>
    </citation>
    <scope>NUCLEOTIDE SEQUENCE [LARGE SCALE GENOMIC DNA]</scope>
    <source>
        <strain evidence="2">ATCC BAA-407 / DSM 14655 / LMG 21543 / TTB310</strain>
    </source>
</reference>
<dbReference type="AlphaFoldDB" id="F5Y6I6"/>
<protein>
    <submittedName>
        <fullName evidence="1">Uncharacterized protein</fullName>
    </submittedName>
</protein>
<evidence type="ECO:0000313" key="2">
    <source>
        <dbReference type="Proteomes" id="UP000008385"/>
    </source>
</evidence>
<name>F5Y6I6_RAMTT</name>
<dbReference type="KEGG" id="rta:Rta_29570"/>
<accession>F5Y6I6</accession>
<organism evidence="1 2">
    <name type="scientific">Ramlibacter tataouinensis (strain ATCC BAA-407 / DSM 14655 / LMG 21543 / TTB310)</name>
    <dbReference type="NCBI Taxonomy" id="365046"/>
    <lineage>
        <taxon>Bacteria</taxon>
        <taxon>Pseudomonadati</taxon>
        <taxon>Pseudomonadota</taxon>
        <taxon>Betaproteobacteria</taxon>
        <taxon>Burkholderiales</taxon>
        <taxon>Comamonadaceae</taxon>
        <taxon>Ramlibacter</taxon>
    </lineage>
</organism>